<sequence length="425" mass="45747">MSTAASSDHQDPTDATPGRDNTPCHIITTSSLSTAVYYRPVPQPTPVHTFILPDGASRSQQTPSPHMLQKRHPWPDGPSDGSSTNKAQPRLPSASSFAWTDVFAVPHVTSVGNCPTPTSSPPFLALPTATDRPSPDHDLNAAHKVNVHLAILVGGLTVGIIVITILIAVAGCILCARRRRKKARAGKQLSDVDDTLTCQSNNTAGSTRTTMSERQLKCQTGWQMKEFSHPGMYSPFSPGEMSPSSCDKVEILARSGTISNLFYDRATPWINPVQSFTHGNHPESLSDTCSTDAPSYFPGDDIRYTMPQGSTTALTEVSCAATIDSSSNSVCPTRLNFPTSQPLDSASTSPTVTSNLKSLIKHKAFLSSMRSQPSIHLEPLHPPHLSPPDPALTLKSRPHSSQSFAASVCSDSTHESMYWINRPKS</sequence>
<keyword evidence="2" id="KW-0812">Transmembrane</keyword>
<accession>A0A2N5VKL8</accession>
<comment type="caution">
    <text evidence="3">The sequence shown here is derived from an EMBL/GenBank/DDBJ whole genome shotgun (WGS) entry which is preliminary data.</text>
</comment>
<gene>
    <name evidence="3" type="ORF">PCASD_01384</name>
</gene>
<dbReference type="Proteomes" id="UP000235392">
    <property type="component" value="Unassembled WGS sequence"/>
</dbReference>
<reference evidence="3 4" key="1">
    <citation type="submission" date="2017-11" db="EMBL/GenBank/DDBJ databases">
        <title>De novo assembly and phasing of dikaryotic genomes from two isolates of Puccinia coronata f. sp. avenae, the causal agent of oat crown rust.</title>
        <authorList>
            <person name="Miller M.E."/>
            <person name="Zhang Y."/>
            <person name="Omidvar V."/>
            <person name="Sperschneider J."/>
            <person name="Schwessinger B."/>
            <person name="Raley C."/>
            <person name="Palmer J.M."/>
            <person name="Garnica D."/>
            <person name="Upadhyaya N."/>
            <person name="Rathjen J."/>
            <person name="Taylor J.M."/>
            <person name="Park R.F."/>
            <person name="Dodds P.N."/>
            <person name="Hirsch C.D."/>
            <person name="Kianian S.F."/>
            <person name="Figueroa M."/>
        </authorList>
    </citation>
    <scope>NUCLEOTIDE SEQUENCE [LARGE SCALE GENOMIC DNA]</scope>
    <source>
        <strain evidence="3">12SD80</strain>
    </source>
</reference>
<protein>
    <submittedName>
        <fullName evidence="3">Uncharacterized protein</fullName>
    </submittedName>
</protein>
<feature type="transmembrane region" description="Helical" evidence="2">
    <location>
        <begin position="149"/>
        <end position="176"/>
    </location>
</feature>
<feature type="compositionally biased region" description="Polar residues" evidence="1">
    <location>
        <begin position="80"/>
        <end position="91"/>
    </location>
</feature>
<evidence type="ECO:0000313" key="4">
    <source>
        <dbReference type="Proteomes" id="UP000235392"/>
    </source>
</evidence>
<feature type="region of interest" description="Disordered" evidence="1">
    <location>
        <begin position="48"/>
        <end position="91"/>
    </location>
</feature>
<organism evidence="3 4">
    <name type="scientific">Puccinia coronata f. sp. avenae</name>
    <dbReference type="NCBI Taxonomy" id="200324"/>
    <lineage>
        <taxon>Eukaryota</taxon>
        <taxon>Fungi</taxon>
        <taxon>Dikarya</taxon>
        <taxon>Basidiomycota</taxon>
        <taxon>Pucciniomycotina</taxon>
        <taxon>Pucciniomycetes</taxon>
        <taxon>Pucciniales</taxon>
        <taxon>Pucciniaceae</taxon>
        <taxon>Puccinia</taxon>
    </lineage>
</organism>
<keyword evidence="2" id="KW-1133">Transmembrane helix</keyword>
<feature type="compositionally biased region" description="Pro residues" evidence="1">
    <location>
        <begin position="380"/>
        <end position="390"/>
    </location>
</feature>
<name>A0A2N5VKL8_9BASI</name>
<evidence type="ECO:0000256" key="2">
    <source>
        <dbReference type="SAM" id="Phobius"/>
    </source>
</evidence>
<dbReference type="AlphaFoldDB" id="A0A2N5VKL8"/>
<evidence type="ECO:0000313" key="3">
    <source>
        <dbReference type="EMBL" id="PLW50486.1"/>
    </source>
</evidence>
<feature type="region of interest" description="Disordered" evidence="1">
    <location>
        <begin position="1"/>
        <end position="26"/>
    </location>
</feature>
<keyword evidence="2" id="KW-0472">Membrane</keyword>
<evidence type="ECO:0000256" key="1">
    <source>
        <dbReference type="SAM" id="MobiDB-lite"/>
    </source>
</evidence>
<dbReference type="EMBL" id="PGCI01000010">
    <property type="protein sequence ID" value="PLW50486.1"/>
    <property type="molecule type" value="Genomic_DNA"/>
</dbReference>
<proteinExistence type="predicted"/>
<feature type="region of interest" description="Disordered" evidence="1">
    <location>
        <begin position="374"/>
        <end position="397"/>
    </location>
</feature>